<dbReference type="OrthoDB" id="3350812at2759"/>
<evidence type="ECO:0000259" key="2">
    <source>
        <dbReference type="Pfam" id="PF20151"/>
    </source>
</evidence>
<dbReference type="Proteomes" id="UP000054097">
    <property type="component" value="Unassembled WGS sequence"/>
</dbReference>
<feature type="domain" description="DUF6533" evidence="2">
    <location>
        <begin position="24"/>
        <end position="65"/>
    </location>
</feature>
<keyword evidence="1" id="KW-0472">Membrane</keyword>
<reference evidence="4" key="2">
    <citation type="submission" date="2015-01" db="EMBL/GenBank/DDBJ databases">
        <title>Evolutionary Origins and Diversification of the Mycorrhizal Mutualists.</title>
        <authorList>
            <consortium name="DOE Joint Genome Institute"/>
            <consortium name="Mycorrhizal Genomics Consortium"/>
            <person name="Kohler A."/>
            <person name="Kuo A."/>
            <person name="Nagy L.G."/>
            <person name="Floudas D."/>
            <person name="Copeland A."/>
            <person name="Barry K.W."/>
            <person name="Cichocki N."/>
            <person name="Veneault-Fourrey C."/>
            <person name="LaButti K."/>
            <person name="Lindquist E.A."/>
            <person name="Lipzen A."/>
            <person name="Lundell T."/>
            <person name="Morin E."/>
            <person name="Murat C."/>
            <person name="Riley R."/>
            <person name="Ohm R."/>
            <person name="Sun H."/>
            <person name="Tunlid A."/>
            <person name="Henrissat B."/>
            <person name="Grigoriev I.V."/>
            <person name="Hibbett D.S."/>
            <person name="Martin F."/>
        </authorList>
    </citation>
    <scope>NUCLEOTIDE SEQUENCE [LARGE SCALE GENOMIC DNA]</scope>
    <source>
        <strain evidence="4">MAFF 305830</strain>
    </source>
</reference>
<evidence type="ECO:0000256" key="1">
    <source>
        <dbReference type="SAM" id="Phobius"/>
    </source>
</evidence>
<feature type="transmembrane region" description="Helical" evidence="1">
    <location>
        <begin position="55"/>
        <end position="73"/>
    </location>
</feature>
<dbReference type="InterPro" id="IPR045340">
    <property type="entry name" value="DUF6533"/>
</dbReference>
<accession>A0A0C2WFU0</accession>
<feature type="transmembrane region" description="Helical" evidence="1">
    <location>
        <begin position="176"/>
        <end position="197"/>
    </location>
</feature>
<feature type="transmembrane region" description="Helical" evidence="1">
    <location>
        <begin position="93"/>
        <end position="113"/>
    </location>
</feature>
<evidence type="ECO:0000313" key="3">
    <source>
        <dbReference type="EMBL" id="KIM25278.1"/>
    </source>
</evidence>
<dbReference type="HOGENOM" id="CLU_035509_1_5_1"/>
<gene>
    <name evidence="3" type="ORF">M408DRAFT_26274</name>
</gene>
<evidence type="ECO:0000313" key="4">
    <source>
        <dbReference type="Proteomes" id="UP000054097"/>
    </source>
</evidence>
<keyword evidence="1" id="KW-0812">Transmembrane</keyword>
<proteinExistence type="predicted"/>
<dbReference type="AlphaFoldDB" id="A0A0C2WFU0"/>
<feature type="transmembrane region" description="Helical" evidence="1">
    <location>
        <begin position="236"/>
        <end position="257"/>
    </location>
</feature>
<keyword evidence="1" id="KW-1133">Transmembrane helix</keyword>
<reference evidence="3 4" key="1">
    <citation type="submission" date="2014-04" db="EMBL/GenBank/DDBJ databases">
        <authorList>
            <consortium name="DOE Joint Genome Institute"/>
            <person name="Kuo A."/>
            <person name="Zuccaro A."/>
            <person name="Kohler A."/>
            <person name="Nagy L.G."/>
            <person name="Floudas D."/>
            <person name="Copeland A."/>
            <person name="Barry K.W."/>
            <person name="Cichocki N."/>
            <person name="Veneault-Fourrey C."/>
            <person name="LaButti K."/>
            <person name="Lindquist E.A."/>
            <person name="Lipzen A."/>
            <person name="Lundell T."/>
            <person name="Morin E."/>
            <person name="Murat C."/>
            <person name="Sun H."/>
            <person name="Tunlid A."/>
            <person name="Henrissat B."/>
            <person name="Grigoriev I.V."/>
            <person name="Hibbett D.S."/>
            <person name="Martin F."/>
            <person name="Nordberg H.P."/>
            <person name="Cantor M.N."/>
            <person name="Hua S.X."/>
        </authorList>
    </citation>
    <scope>NUCLEOTIDE SEQUENCE [LARGE SCALE GENOMIC DNA]</scope>
    <source>
        <strain evidence="3 4">MAFF 305830</strain>
    </source>
</reference>
<keyword evidence="4" id="KW-1185">Reference proteome</keyword>
<dbReference type="Pfam" id="PF20151">
    <property type="entry name" value="DUF6533"/>
    <property type="match status" value="1"/>
</dbReference>
<feature type="transmembrane region" description="Helical" evidence="1">
    <location>
        <begin position="125"/>
        <end position="151"/>
    </location>
</feature>
<feature type="transmembrane region" description="Helical" evidence="1">
    <location>
        <begin position="16"/>
        <end position="35"/>
    </location>
</feature>
<sequence>MSELGLTDLILTVNNFYIARFTSGAAVTLVLYDYILMFEKERRTMYRSKWTIPKFLFIFVRVITPPGVIFGTIQRVDFRSPMSNERYSCVLAINLLTYAMLTSIFAAHGLFTFRLIALYRSKKYMTWFITIFYAVTYLCTFGLTIASVSLAKYQPFYSEPFKSCVALGTSALLPPIWYAPVAYETFLFGLTAYRAWVDAKVISGQSAPVLVLFYRDGIIAFLVMTGARYITQPGSSYYIGTMLLWAMNTVLTTRVYMNLVWLVRKPIEITGAFTGASIGVPNRPYRASGVGSSMEMHVPVLAQERMQTNSRHRSFLVIRD</sequence>
<feature type="transmembrane region" description="Helical" evidence="1">
    <location>
        <begin position="209"/>
        <end position="230"/>
    </location>
</feature>
<organism evidence="3 4">
    <name type="scientific">Serendipita vermifera MAFF 305830</name>
    <dbReference type="NCBI Taxonomy" id="933852"/>
    <lineage>
        <taxon>Eukaryota</taxon>
        <taxon>Fungi</taxon>
        <taxon>Dikarya</taxon>
        <taxon>Basidiomycota</taxon>
        <taxon>Agaricomycotina</taxon>
        <taxon>Agaricomycetes</taxon>
        <taxon>Sebacinales</taxon>
        <taxon>Serendipitaceae</taxon>
        <taxon>Serendipita</taxon>
    </lineage>
</organism>
<name>A0A0C2WFU0_SERVB</name>
<protein>
    <recommendedName>
        <fullName evidence="2">DUF6533 domain-containing protein</fullName>
    </recommendedName>
</protein>
<dbReference type="EMBL" id="KN824315">
    <property type="protein sequence ID" value="KIM25278.1"/>
    <property type="molecule type" value="Genomic_DNA"/>
</dbReference>